<evidence type="ECO:0000256" key="2">
    <source>
        <dbReference type="ARBA" id="ARBA00022448"/>
    </source>
</evidence>
<keyword evidence="2" id="KW-0813">Transport</keyword>
<gene>
    <name evidence="7" type="ORF">GCM10010365_21930</name>
</gene>
<keyword evidence="3" id="KW-1003">Cell membrane</keyword>
<evidence type="ECO:0000259" key="6">
    <source>
        <dbReference type="PROSITE" id="PS50893"/>
    </source>
</evidence>
<accession>A0A918UF33</accession>
<name>A0A918UF33_9ACTN</name>
<dbReference type="GO" id="GO:0016887">
    <property type="term" value="F:ATP hydrolysis activity"/>
    <property type="evidence" value="ECO:0007669"/>
    <property type="project" value="InterPro"/>
</dbReference>
<proteinExistence type="predicted"/>
<keyword evidence="5" id="KW-0472">Membrane</keyword>
<evidence type="ECO:0000256" key="1">
    <source>
        <dbReference type="ARBA" id="ARBA00004202"/>
    </source>
</evidence>
<comment type="caution">
    <text evidence="7">The sequence shown here is derived from an EMBL/GenBank/DDBJ whole genome shotgun (WGS) entry which is preliminary data.</text>
</comment>
<reference evidence="7" key="2">
    <citation type="submission" date="2020-09" db="EMBL/GenBank/DDBJ databases">
        <authorList>
            <person name="Sun Q."/>
            <person name="Ohkuma M."/>
        </authorList>
    </citation>
    <scope>NUCLEOTIDE SEQUENCE</scope>
    <source>
        <strain evidence="7">JCM 4815</strain>
    </source>
</reference>
<evidence type="ECO:0000256" key="5">
    <source>
        <dbReference type="ARBA" id="ARBA00023136"/>
    </source>
</evidence>
<dbReference type="InterPro" id="IPR027417">
    <property type="entry name" value="P-loop_NTPase"/>
</dbReference>
<protein>
    <submittedName>
        <fullName evidence="7">Iron ABC transporter ATP-binding protein</fullName>
    </submittedName>
</protein>
<organism evidence="7 8">
    <name type="scientific">Streptomyces poonensis</name>
    <dbReference type="NCBI Taxonomy" id="68255"/>
    <lineage>
        <taxon>Bacteria</taxon>
        <taxon>Bacillati</taxon>
        <taxon>Actinomycetota</taxon>
        <taxon>Actinomycetes</taxon>
        <taxon>Kitasatosporales</taxon>
        <taxon>Streptomycetaceae</taxon>
        <taxon>Streptomyces</taxon>
    </lineage>
</organism>
<dbReference type="Proteomes" id="UP000622166">
    <property type="component" value="Unassembled WGS sequence"/>
</dbReference>
<keyword evidence="4" id="KW-0406">Ion transport</keyword>
<dbReference type="GO" id="GO:0005524">
    <property type="term" value="F:ATP binding"/>
    <property type="evidence" value="ECO:0007669"/>
    <property type="project" value="UniProtKB-KW"/>
</dbReference>
<dbReference type="RefSeq" id="WP_229858732.1">
    <property type="nucleotide sequence ID" value="NZ_BMVW01000003.1"/>
</dbReference>
<dbReference type="InterPro" id="IPR051535">
    <property type="entry name" value="Siderophore_ABC-ATPase"/>
</dbReference>
<dbReference type="PANTHER" id="PTHR42771:SF3">
    <property type="entry name" value="PETROBACTIN IMPORT ATP-BINDING PROTEIN YCLP"/>
    <property type="match status" value="1"/>
</dbReference>
<dbReference type="EMBL" id="BMVW01000003">
    <property type="protein sequence ID" value="GGZ02809.1"/>
    <property type="molecule type" value="Genomic_DNA"/>
</dbReference>
<evidence type="ECO:0000313" key="7">
    <source>
        <dbReference type="EMBL" id="GGZ02809.1"/>
    </source>
</evidence>
<dbReference type="PANTHER" id="PTHR42771">
    <property type="entry name" value="IRON(3+)-HYDROXAMATE IMPORT ATP-BINDING PROTEIN FHUC"/>
    <property type="match status" value="1"/>
</dbReference>
<sequence>MTSLIGPDGAGKSILLTLLGRLTDPTSGTVPLDGADVHRASSTEIVRKLAALRQENHSTVRVTVRDLVALGRFPHGRGRLTPEGVVHIDRALDFLDLAGLSGRHLDQLSGGRRQRAHVAMVLAQDTDYVPLDEPLNNLGIKHGVRMTERLRAGADDLGKTVVLVVHDIDIAAGHPDRILALRDGALAAHGTPAELMDPEIPSGIFDTPGRVHEVGRAAAGRPSPLRWPSAGHIGNTLYTSRR</sequence>
<reference evidence="7" key="1">
    <citation type="journal article" date="2014" name="Int. J. Syst. Evol. Microbiol.">
        <title>Complete genome sequence of Corynebacterium casei LMG S-19264T (=DSM 44701T), isolated from a smear-ripened cheese.</title>
        <authorList>
            <consortium name="US DOE Joint Genome Institute (JGI-PGF)"/>
            <person name="Walter F."/>
            <person name="Albersmeier A."/>
            <person name="Kalinowski J."/>
            <person name="Ruckert C."/>
        </authorList>
    </citation>
    <scope>NUCLEOTIDE SEQUENCE</scope>
    <source>
        <strain evidence="7">JCM 4815</strain>
    </source>
</reference>
<comment type="subcellular location">
    <subcellularLocation>
        <location evidence="1">Cell membrane</location>
        <topology evidence="1">Peripheral membrane protein</topology>
    </subcellularLocation>
</comment>
<evidence type="ECO:0000256" key="4">
    <source>
        <dbReference type="ARBA" id="ARBA00023065"/>
    </source>
</evidence>
<dbReference type="Gene3D" id="3.40.50.300">
    <property type="entry name" value="P-loop containing nucleotide triphosphate hydrolases"/>
    <property type="match status" value="1"/>
</dbReference>
<dbReference type="SUPFAM" id="SSF52540">
    <property type="entry name" value="P-loop containing nucleoside triphosphate hydrolases"/>
    <property type="match status" value="1"/>
</dbReference>
<evidence type="ECO:0000313" key="8">
    <source>
        <dbReference type="Proteomes" id="UP000622166"/>
    </source>
</evidence>
<dbReference type="GO" id="GO:0006811">
    <property type="term" value="P:monoatomic ion transport"/>
    <property type="evidence" value="ECO:0007669"/>
    <property type="project" value="UniProtKB-KW"/>
</dbReference>
<dbReference type="GO" id="GO:0005886">
    <property type="term" value="C:plasma membrane"/>
    <property type="evidence" value="ECO:0007669"/>
    <property type="project" value="UniProtKB-SubCell"/>
</dbReference>
<keyword evidence="7" id="KW-0067">ATP-binding</keyword>
<dbReference type="InterPro" id="IPR003439">
    <property type="entry name" value="ABC_transporter-like_ATP-bd"/>
</dbReference>
<keyword evidence="8" id="KW-1185">Reference proteome</keyword>
<feature type="domain" description="ABC transporter" evidence="6">
    <location>
        <begin position="1"/>
        <end position="208"/>
    </location>
</feature>
<dbReference type="AlphaFoldDB" id="A0A918UF33"/>
<keyword evidence="7" id="KW-0547">Nucleotide-binding</keyword>
<evidence type="ECO:0000256" key="3">
    <source>
        <dbReference type="ARBA" id="ARBA00022475"/>
    </source>
</evidence>
<dbReference type="PROSITE" id="PS50893">
    <property type="entry name" value="ABC_TRANSPORTER_2"/>
    <property type="match status" value="1"/>
</dbReference>
<dbReference type="Pfam" id="PF00005">
    <property type="entry name" value="ABC_tran"/>
    <property type="match status" value="1"/>
</dbReference>